<dbReference type="Pfam" id="PF25874">
    <property type="entry name" value="WHD_plant_repro"/>
    <property type="match status" value="1"/>
</dbReference>
<dbReference type="InterPro" id="IPR059080">
    <property type="entry name" value="WHD_PTC1"/>
</dbReference>
<feature type="compositionally biased region" description="Basic and acidic residues" evidence="2">
    <location>
        <begin position="516"/>
        <end position="525"/>
    </location>
</feature>
<evidence type="ECO:0000313" key="4">
    <source>
        <dbReference type="EMBL" id="EOA13043.1"/>
    </source>
</evidence>
<feature type="compositionally biased region" description="Acidic residues" evidence="2">
    <location>
        <begin position="235"/>
        <end position="247"/>
    </location>
</feature>
<evidence type="ECO:0000256" key="2">
    <source>
        <dbReference type="SAM" id="MobiDB-lite"/>
    </source>
</evidence>
<reference evidence="5" key="1">
    <citation type="journal article" date="2013" name="Nat. Genet.">
        <title>The Capsella rubella genome and the genomic consequences of rapid mating system evolution.</title>
        <authorList>
            <person name="Slotte T."/>
            <person name="Hazzouri K.M."/>
            <person name="Agren J.A."/>
            <person name="Koenig D."/>
            <person name="Maumus F."/>
            <person name="Guo Y.L."/>
            <person name="Steige K."/>
            <person name="Platts A.E."/>
            <person name="Escobar J.S."/>
            <person name="Newman L.K."/>
            <person name="Wang W."/>
            <person name="Mandakova T."/>
            <person name="Vello E."/>
            <person name="Smith L.M."/>
            <person name="Henz S.R."/>
            <person name="Steffen J."/>
            <person name="Takuno S."/>
            <person name="Brandvain Y."/>
            <person name="Coop G."/>
            <person name="Andolfatto P."/>
            <person name="Hu T.T."/>
            <person name="Blanchette M."/>
            <person name="Clark R.M."/>
            <person name="Quesneville H."/>
            <person name="Nordborg M."/>
            <person name="Gaut B.S."/>
            <person name="Lysak M.A."/>
            <person name="Jenkins J."/>
            <person name="Grimwood J."/>
            <person name="Chapman J."/>
            <person name="Prochnik S."/>
            <person name="Shu S."/>
            <person name="Rokhsar D."/>
            <person name="Schmutz J."/>
            <person name="Weigel D."/>
            <person name="Wright S.I."/>
        </authorList>
    </citation>
    <scope>NUCLEOTIDE SEQUENCE [LARGE SCALE GENOMIC DNA]</scope>
    <source>
        <strain evidence="5">cv. Monte Gargano</strain>
    </source>
</reference>
<dbReference type="PANTHER" id="PTHR46740">
    <property type="entry name" value="PROTEIN DYAD"/>
    <property type="match status" value="1"/>
</dbReference>
<protein>
    <recommendedName>
        <fullName evidence="3">PTC1-like winged helix-turn-helix domain-containing protein</fullName>
    </recommendedName>
</protein>
<feature type="compositionally biased region" description="Basic and acidic residues" evidence="2">
    <location>
        <begin position="559"/>
        <end position="571"/>
    </location>
</feature>
<sequence>RREWRGSSRAKIKSVTMFVKRNPIRETTAGNNTPPSSPSVNVAVAHIRVGSYYEIDSSILPQRSPENLKSIRVVMVSKITASDVSLRYPSMYSLRSHFDRSRINRNKPLKKRSGGGGLIPLLDESHVMSSELAGDLLYRRIAPHEVSMNRNSWSFWVSSASSRRNKRISQPAYNTRLCRAASPAGKCWSELRSGGMIKWGRRLRVQYKSRHIDAKKNTEGEEGSKVKEEGACKEETDEEDDDDDGNEAEGAKQIAKEITGGNRKRKLTESSTERLAQRAKVYDQKKENQIVVYKRRAEKKFIDRWSVDRYKLAERNMLKVMKEKNAVFGNSILRSELRSEARKLIGDTGLLDHMLKHMAGKVAPGGQDRFMRKHNADGAMEYWLESSDLNHIRKEAGVEDPYWTPPPGWKLGDNPTQDPVCAGEIREIREELGSLKRALEKLASKKEEDQELAIVTTPNSCVTSQNVDHDNLMTPAKEIYADLLKRKYKIEDQLVIIGETLREMEEDMGWLKKTVDENFPRKPDSSETPLLLEDSPPMESLEGEVKEMNKGNQITQSPRCREKSKKHDQQERSPLSLISNSSGFRICKPVGIFAWPKLPALASAATTDTVLSNSNATLASSPSYTTLCPVRPLAAKRPLGFPFPFTVTPEEAPRSLFNI</sequence>
<feature type="region of interest" description="Disordered" evidence="2">
    <location>
        <begin position="516"/>
        <end position="574"/>
    </location>
</feature>
<feature type="coiled-coil region" evidence="1">
    <location>
        <begin position="425"/>
        <end position="452"/>
    </location>
</feature>
<dbReference type="KEGG" id="crb:17875846"/>
<dbReference type="eggNOG" id="ENOG502S3AA">
    <property type="taxonomic scope" value="Eukaryota"/>
</dbReference>
<feature type="domain" description="PTC1-like winged helix-turn-helix" evidence="3">
    <location>
        <begin position="304"/>
        <end position="386"/>
    </location>
</feature>
<dbReference type="InterPro" id="IPR044221">
    <property type="entry name" value="DYAD/AMEIOTIC1"/>
</dbReference>
<dbReference type="GO" id="GO:0007131">
    <property type="term" value="P:reciprocal meiotic recombination"/>
    <property type="evidence" value="ECO:0007669"/>
    <property type="project" value="InterPro"/>
</dbReference>
<dbReference type="EMBL" id="KB870812">
    <property type="protein sequence ID" value="EOA13043.1"/>
    <property type="molecule type" value="Genomic_DNA"/>
</dbReference>
<evidence type="ECO:0000259" key="3">
    <source>
        <dbReference type="Pfam" id="PF25874"/>
    </source>
</evidence>
<organism evidence="4 5">
    <name type="scientific">Capsella rubella</name>
    <dbReference type="NCBI Taxonomy" id="81985"/>
    <lineage>
        <taxon>Eukaryota</taxon>
        <taxon>Viridiplantae</taxon>
        <taxon>Streptophyta</taxon>
        <taxon>Embryophyta</taxon>
        <taxon>Tracheophyta</taxon>
        <taxon>Spermatophyta</taxon>
        <taxon>Magnoliopsida</taxon>
        <taxon>eudicotyledons</taxon>
        <taxon>Gunneridae</taxon>
        <taxon>Pentapetalae</taxon>
        <taxon>rosids</taxon>
        <taxon>malvids</taxon>
        <taxon>Brassicales</taxon>
        <taxon>Brassicaceae</taxon>
        <taxon>Camelineae</taxon>
        <taxon>Capsella</taxon>
    </lineage>
</organism>
<dbReference type="OrthoDB" id="515863at2759"/>
<feature type="non-terminal residue" evidence="4">
    <location>
        <position position="1"/>
    </location>
</feature>
<keyword evidence="5" id="KW-1185">Reference proteome</keyword>
<evidence type="ECO:0000313" key="5">
    <source>
        <dbReference type="Proteomes" id="UP000029121"/>
    </source>
</evidence>
<feature type="compositionally biased region" description="Basic and acidic residues" evidence="2">
    <location>
        <begin position="214"/>
        <end position="234"/>
    </location>
</feature>
<accession>R0GPH4</accession>
<name>R0GPH4_9BRAS</name>
<evidence type="ECO:0000256" key="1">
    <source>
        <dbReference type="SAM" id="Coils"/>
    </source>
</evidence>
<feature type="region of interest" description="Disordered" evidence="2">
    <location>
        <begin position="214"/>
        <end position="276"/>
    </location>
</feature>
<dbReference type="GO" id="GO:0051177">
    <property type="term" value="P:meiotic sister chromatid cohesion"/>
    <property type="evidence" value="ECO:0007669"/>
    <property type="project" value="InterPro"/>
</dbReference>
<dbReference type="Proteomes" id="UP000029121">
    <property type="component" value="Unassembled WGS sequence"/>
</dbReference>
<gene>
    <name evidence="4" type="ORF">CARUB_v10026044mg</name>
</gene>
<dbReference type="AlphaFoldDB" id="R0GPH4"/>
<proteinExistence type="predicted"/>
<feature type="compositionally biased region" description="Basic and acidic residues" evidence="2">
    <location>
        <begin position="267"/>
        <end position="276"/>
    </location>
</feature>
<dbReference type="STRING" id="81985.R0GPH4"/>
<dbReference type="PANTHER" id="PTHR46740:SF2">
    <property type="entry name" value="PROTEIN DYAD"/>
    <property type="match status" value="1"/>
</dbReference>
<keyword evidence="1" id="KW-0175">Coiled coil</keyword>